<keyword evidence="2" id="KW-1185">Reference proteome</keyword>
<organism evidence="1 2">
    <name type="scientific">Streptococcus phage IPP36</name>
    <dbReference type="NCBI Taxonomy" id="1916175"/>
    <lineage>
        <taxon>Viruses</taxon>
        <taxon>Duplodnaviria</taxon>
        <taxon>Heunggongvirae</taxon>
        <taxon>Uroviricota</taxon>
        <taxon>Caudoviricetes</taxon>
        <taxon>Ferrettivirinae</taxon>
        <taxon>Spinunavirus</taxon>
        <taxon>Spinunavirus IPP36</taxon>
    </lineage>
</organism>
<dbReference type="InterPro" id="IPR012865">
    <property type="entry name" value="DUF1642"/>
</dbReference>
<name>A0A1S5SBT4_9CAUD</name>
<sequence>MNKDLIETPRFNFFIGDEVLLKGKIVGFDVDENKCVENVVRLEYGQTLNVPNNNIYITDDIVDKSKIKVVVPQFVADWYEENKDSFEFNVWDWIAFRDEAKKSENREFNNWINNSRENPIQTLVNMHQFGYEVEEEKRYTVVTKATKQPLYYNAMDKKLFFSMGGLATKFTRKQLKEADFGWVFDCPGIEIEEVE</sequence>
<dbReference type="Proteomes" id="UP000225537">
    <property type="component" value="Segment"/>
</dbReference>
<reference evidence="1 2" key="1">
    <citation type="journal article" date="2017" name="Sci. Rep.">
        <title>Pneumococcal prophages are diverse, but not without structure or history.</title>
        <authorList>
            <person name="Brueggemann A.B."/>
            <person name="Harrold C.L."/>
            <person name="Rezaei Javan R."/>
            <person name="van Tonder A.J."/>
            <person name="McDonnell A.J."/>
            <person name="Edwards B.A."/>
        </authorList>
    </citation>
    <scope>NUCLEOTIDE SEQUENCE [LARGE SCALE GENOMIC DNA]</scope>
</reference>
<dbReference type="Pfam" id="PF07852">
    <property type="entry name" value="DUF1642"/>
    <property type="match status" value="1"/>
</dbReference>
<gene>
    <name evidence="1" type="ORF">IPP36_00033</name>
</gene>
<evidence type="ECO:0008006" key="3">
    <source>
        <dbReference type="Google" id="ProtNLM"/>
    </source>
</evidence>
<proteinExistence type="predicted"/>
<dbReference type="EMBL" id="KY065476">
    <property type="protein sequence ID" value="APD23058.1"/>
    <property type="molecule type" value="Genomic_DNA"/>
</dbReference>
<accession>A0A1S5SBT4</accession>
<protein>
    <recommendedName>
        <fullName evidence="3">DUF1642 domain-containing protein</fullName>
    </recommendedName>
</protein>
<evidence type="ECO:0000313" key="1">
    <source>
        <dbReference type="EMBL" id="APD23058.1"/>
    </source>
</evidence>
<evidence type="ECO:0000313" key="2">
    <source>
        <dbReference type="Proteomes" id="UP000225537"/>
    </source>
</evidence>